<keyword evidence="4 10" id="KW-0808">Transferase</keyword>
<feature type="site" description="Interaction with substrate tRNA" evidence="10">
    <location>
        <position position="98"/>
    </location>
</feature>
<dbReference type="Pfam" id="PF01715">
    <property type="entry name" value="IPPT"/>
    <property type="match status" value="1"/>
</dbReference>
<dbReference type="GO" id="GO:0005524">
    <property type="term" value="F:ATP binding"/>
    <property type="evidence" value="ECO:0007669"/>
    <property type="project" value="UniProtKB-UniRule"/>
</dbReference>
<feature type="region of interest" description="Interaction with substrate tRNA" evidence="10">
    <location>
        <begin position="156"/>
        <end position="160"/>
    </location>
</feature>
<keyword evidence="8 10" id="KW-0460">Magnesium</keyword>
<dbReference type="HAMAP" id="MF_00185">
    <property type="entry name" value="IPP_trans"/>
    <property type="match status" value="1"/>
</dbReference>
<dbReference type="EMBL" id="FXTH01000015">
    <property type="protein sequence ID" value="SMO81874.1"/>
    <property type="molecule type" value="Genomic_DNA"/>
</dbReference>
<dbReference type="InterPro" id="IPR039657">
    <property type="entry name" value="Dimethylallyltransferase"/>
</dbReference>
<evidence type="ECO:0000256" key="8">
    <source>
        <dbReference type="ARBA" id="ARBA00022842"/>
    </source>
</evidence>
<dbReference type="PANTHER" id="PTHR11088">
    <property type="entry name" value="TRNA DIMETHYLALLYLTRANSFERASE"/>
    <property type="match status" value="1"/>
</dbReference>
<protein>
    <recommendedName>
        <fullName evidence="10">tRNA dimethylallyltransferase</fullName>
        <ecNumber evidence="10">2.5.1.75</ecNumber>
    </recommendedName>
    <alternativeName>
        <fullName evidence="10">Dimethylallyl diphosphate:tRNA dimethylallyltransferase</fullName>
        <shortName evidence="10">DMAPP:tRNA dimethylallyltransferase</shortName>
        <shortName evidence="10">DMATase</shortName>
    </alternativeName>
    <alternativeName>
        <fullName evidence="10">Isopentenyl-diphosphate:tRNA isopentenyltransferase</fullName>
        <shortName evidence="10">IPP transferase</shortName>
        <shortName evidence="10">IPPT</shortName>
        <shortName evidence="10">IPTase</shortName>
    </alternativeName>
</protein>
<comment type="cofactor">
    <cofactor evidence="1 10">
        <name>Mg(2+)</name>
        <dbReference type="ChEBI" id="CHEBI:18420"/>
    </cofactor>
</comment>
<organism evidence="14 15">
    <name type="scientific">Fodinibius sediminis</name>
    <dbReference type="NCBI Taxonomy" id="1214077"/>
    <lineage>
        <taxon>Bacteria</taxon>
        <taxon>Pseudomonadati</taxon>
        <taxon>Balneolota</taxon>
        <taxon>Balneolia</taxon>
        <taxon>Balneolales</taxon>
        <taxon>Balneolaceae</taxon>
        <taxon>Fodinibius</taxon>
    </lineage>
</organism>
<sequence length="309" mass="35532">MRILLLGPTAVGKTALSVDIAHTLGAEIISVDSRQCYKYLNIGTATPSKEEQQDIPHYNLSIIDPAVKDSAANYEERARQWEEKISRRGHHVLYVGGSTLHVQCTIQPLDDVPEASASNVAQLEAQIEQEGIEPLFQQLKKVDPEYAQKMDGMNTQRIIRALDVWMQTGQPFSSFHSDEDTITVPDDLLVFGLKRDRQVLYSRINRRVDRMFEQGLLEETEAILKGGYSLQDPGLNTVGYKQTIQYLEGNISREQMVKDIKTKTRRYAKRQLSWFRRWNFIQWIDLDHLSREGARNFIRKRLAAKLNKD</sequence>
<dbReference type="InterPro" id="IPR027417">
    <property type="entry name" value="P-loop_NTPase"/>
</dbReference>
<comment type="subunit">
    <text evidence="10">Monomer.</text>
</comment>
<feature type="binding site" evidence="10">
    <location>
        <begin position="7"/>
        <end position="14"/>
    </location>
    <ligand>
        <name>ATP</name>
        <dbReference type="ChEBI" id="CHEBI:30616"/>
    </ligand>
</feature>
<dbReference type="GO" id="GO:0006400">
    <property type="term" value="P:tRNA modification"/>
    <property type="evidence" value="ECO:0007669"/>
    <property type="project" value="TreeGrafter"/>
</dbReference>
<reference evidence="14 15" key="1">
    <citation type="submission" date="2017-05" db="EMBL/GenBank/DDBJ databases">
        <authorList>
            <person name="Varghese N."/>
            <person name="Submissions S."/>
        </authorList>
    </citation>
    <scope>NUCLEOTIDE SEQUENCE [LARGE SCALE GENOMIC DNA]</scope>
    <source>
        <strain evidence="14 15">DSM 21194</strain>
    </source>
</reference>
<name>A0A521ED73_9BACT</name>
<evidence type="ECO:0000256" key="11">
    <source>
        <dbReference type="RuleBase" id="RU003783"/>
    </source>
</evidence>
<feature type="region of interest" description="Interaction with substrate tRNA" evidence="10">
    <location>
        <begin position="32"/>
        <end position="35"/>
    </location>
</feature>
<comment type="function">
    <text evidence="2 10 12">Catalyzes the transfer of a dimethylallyl group onto the adenine at position 37 in tRNAs that read codons beginning with uridine, leading to the formation of N6-(dimethylallyl)adenosine (i(6)A).</text>
</comment>
<evidence type="ECO:0000256" key="5">
    <source>
        <dbReference type="ARBA" id="ARBA00022694"/>
    </source>
</evidence>
<dbReference type="RefSeq" id="WP_142715458.1">
    <property type="nucleotide sequence ID" value="NZ_FXTH01000015.1"/>
</dbReference>
<evidence type="ECO:0000256" key="6">
    <source>
        <dbReference type="ARBA" id="ARBA00022741"/>
    </source>
</evidence>
<feature type="binding site" evidence="10">
    <location>
        <begin position="9"/>
        <end position="14"/>
    </location>
    <ligand>
        <name>substrate</name>
    </ligand>
</feature>
<dbReference type="GO" id="GO:0052381">
    <property type="term" value="F:tRNA dimethylallyltransferase activity"/>
    <property type="evidence" value="ECO:0007669"/>
    <property type="project" value="UniProtKB-UniRule"/>
</dbReference>
<evidence type="ECO:0000256" key="4">
    <source>
        <dbReference type="ARBA" id="ARBA00022679"/>
    </source>
</evidence>
<evidence type="ECO:0000256" key="13">
    <source>
        <dbReference type="RuleBase" id="RU003785"/>
    </source>
</evidence>
<accession>A0A521ED73</accession>
<dbReference type="OrthoDB" id="9776390at2"/>
<dbReference type="Gene3D" id="1.10.20.140">
    <property type="match status" value="1"/>
</dbReference>
<proteinExistence type="inferred from homology"/>
<dbReference type="InterPro" id="IPR018022">
    <property type="entry name" value="IPT"/>
</dbReference>
<dbReference type="SUPFAM" id="SSF52540">
    <property type="entry name" value="P-loop containing nucleoside triphosphate hydrolases"/>
    <property type="match status" value="2"/>
</dbReference>
<dbReference type="PANTHER" id="PTHR11088:SF60">
    <property type="entry name" value="TRNA DIMETHYLALLYLTRANSFERASE"/>
    <property type="match status" value="1"/>
</dbReference>
<evidence type="ECO:0000313" key="14">
    <source>
        <dbReference type="EMBL" id="SMO81874.1"/>
    </source>
</evidence>
<evidence type="ECO:0000256" key="7">
    <source>
        <dbReference type="ARBA" id="ARBA00022840"/>
    </source>
</evidence>
<comment type="catalytic activity">
    <reaction evidence="9 10 11">
        <text>adenosine(37) in tRNA + dimethylallyl diphosphate = N(6)-dimethylallyladenosine(37) in tRNA + diphosphate</text>
        <dbReference type="Rhea" id="RHEA:26482"/>
        <dbReference type="Rhea" id="RHEA-COMP:10162"/>
        <dbReference type="Rhea" id="RHEA-COMP:10375"/>
        <dbReference type="ChEBI" id="CHEBI:33019"/>
        <dbReference type="ChEBI" id="CHEBI:57623"/>
        <dbReference type="ChEBI" id="CHEBI:74411"/>
        <dbReference type="ChEBI" id="CHEBI:74415"/>
        <dbReference type="EC" id="2.5.1.75"/>
    </reaction>
</comment>
<evidence type="ECO:0000313" key="15">
    <source>
        <dbReference type="Proteomes" id="UP000317593"/>
    </source>
</evidence>
<keyword evidence="7 10" id="KW-0067">ATP-binding</keyword>
<keyword evidence="6 10" id="KW-0547">Nucleotide-binding</keyword>
<dbReference type="Proteomes" id="UP000317593">
    <property type="component" value="Unassembled WGS sequence"/>
</dbReference>
<evidence type="ECO:0000256" key="1">
    <source>
        <dbReference type="ARBA" id="ARBA00001946"/>
    </source>
</evidence>
<dbReference type="AlphaFoldDB" id="A0A521ED73"/>
<gene>
    <name evidence="10" type="primary">miaA</name>
    <name evidence="14" type="ORF">SAMN06265218_11544</name>
</gene>
<dbReference type="Gene3D" id="3.40.50.300">
    <property type="entry name" value="P-loop containing nucleotide triphosphate hydrolases"/>
    <property type="match status" value="1"/>
</dbReference>
<keyword evidence="15" id="KW-1185">Reference proteome</keyword>
<comment type="caution">
    <text evidence="10">Lacks conserved residue(s) required for the propagation of feature annotation.</text>
</comment>
<comment type="similarity">
    <text evidence="3 10 13">Belongs to the IPP transferase family.</text>
</comment>
<dbReference type="EC" id="2.5.1.75" evidence="10"/>
<evidence type="ECO:0000256" key="2">
    <source>
        <dbReference type="ARBA" id="ARBA00003213"/>
    </source>
</evidence>
<keyword evidence="5 10" id="KW-0819">tRNA processing</keyword>
<evidence type="ECO:0000256" key="9">
    <source>
        <dbReference type="ARBA" id="ARBA00049563"/>
    </source>
</evidence>
<dbReference type="NCBIfam" id="TIGR00174">
    <property type="entry name" value="miaA"/>
    <property type="match status" value="1"/>
</dbReference>
<evidence type="ECO:0000256" key="10">
    <source>
        <dbReference type="HAMAP-Rule" id="MF_00185"/>
    </source>
</evidence>
<evidence type="ECO:0000256" key="12">
    <source>
        <dbReference type="RuleBase" id="RU003784"/>
    </source>
</evidence>
<evidence type="ECO:0000256" key="3">
    <source>
        <dbReference type="ARBA" id="ARBA00005842"/>
    </source>
</evidence>